<dbReference type="GO" id="GO:0046872">
    <property type="term" value="F:metal ion binding"/>
    <property type="evidence" value="ECO:0007669"/>
    <property type="project" value="UniProtKB-KW"/>
</dbReference>
<feature type="domain" description="VOC" evidence="3">
    <location>
        <begin position="76"/>
        <end position="192"/>
    </location>
</feature>
<dbReference type="GO" id="GO:0004493">
    <property type="term" value="F:methylmalonyl-CoA epimerase activity"/>
    <property type="evidence" value="ECO:0007669"/>
    <property type="project" value="TreeGrafter"/>
</dbReference>
<evidence type="ECO:0000313" key="5">
    <source>
        <dbReference type="Proteomes" id="UP000292958"/>
    </source>
</evidence>
<dbReference type="SUPFAM" id="SSF54593">
    <property type="entry name" value="Glyoxalase/Bleomycin resistance protein/Dihydroxybiphenyl dioxygenase"/>
    <property type="match status" value="2"/>
</dbReference>
<dbReference type="GO" id="GO:0004462">
    <property type="term" value="F:lactoylglutathione lyase activity"/>
    <property type="evidence" value="ECO:0007669"/>
    <property type="project" value="InterPro"/>
</dbReference>
<keyword evidence="5" id="KW-1185">Reference proteome</keyword>
<evidence type="ECO:0000256" key="1">
    <source>
        <dbReference type="ARBA" id="ARBA00022723"/>
    </source>
</evidence>
<dbReference type="InterPro" id="IPR004360">
    <property type="entry name" value="Glyas_Fos-R_dOase_dom"/>
</dbReference>
<comment type="caution">
    <text evidence="4">The sequence shown here is derived from an EMBL/GenBank/DDBJ whole genome shotgun (WGS) entry which is preliminary data.</text>
</comment>
<dbReference type="EMBL" id="SHKW01000001">
    <property type="protein sequence ID" value="RZU41035.1"/>
    <property type="molecule type" value="Genomic_DNA"/>
</dbReference>
<dbReference type="InterPro" id="IPR018146">
    <property type="entry name" value="Glyoxalase_1_CS"/>
</dbReference>
<feature type="region of interest" description="Disordered" evidence="2">
    <location>
        <begin position="335"/>
        <end position="358"/>
    </location>
</feature>
<dbReference type="PANTHER" id="PTHR43048:SF3">
    <property type="entry name" value="METHYLMALONYL-COA EPIMERASE, MITOCHONDRIAL"/>
    <property type="match status" value="1"/>
</dbReference>
<dbReference type="Gene3D" id="3.10.180.10">
    <property type="entry name" value="2,3-Dihydroxybiphenyl 1,2-Dioxygenase, domain 1"/>
    <property type="match status" value="2"/>
</dbReference>
<evidence type="ECO:0000256" key="2">
    <source>
        <dbReference type="SAM" id="MobiDB-lite"/>
    </source>
</evidence>
<evidence type="ECO:0000313" key="4">
    <source>
        <dbReference type="EMBL" id="RZU41035.1"/>
    </source>
</evidence>
<dbReference type="Proteomes" id="UP000292958">
    <property type="component" value="Unassembled WGS sequence"/>
</dbReference>
<dbReference type="InterPro" id="IPR051785">
    <property type="entry name" value="MMCE/EMCE_epimerase"/>
</dbReference>
<protein>
    <submittedName>
        <fullName evidence="4">Lactoylglutathione lyase</fullName>
    </submittedName>
</protein>
<feature type="domain" description="VOC" evidence="3">
    <location>
        <begin position="214"/>
        <end position="337"/>
    </location>
</feature>
<dbReference type="AlphaFoldDB" id="A0A4Q7YVH9"/>
<organism evidence="4 5">
    <name type="scientific">Edaphobacter modestus</name>
    <dbReference type="NCBI Taxonomy" id="388466"/>
    <lineage>
        <taxon>Bacteria</taxon>
        <taxon>Pseudomonadati</taxon>
        <taxon>Acidobacteriota</taxon>
        <taxon>Terriglobia</taxon>
        <taxon>Terriglobales</taxon>
        <taxon>Acidobacteriaceae</taxon>
        <taxon>Edaphobacter</taxon>
    </lineage>
</organism>
<dbReference type="PROSITE" id="PS51819">
    <property type="entry name" value="VOC"/>
    <property type="match status" value="2"/>
</dbReference>
<gene>
    <name evidence="4" type="ORF">BDD14_2526</name>
</gene>
<dbReference type="GO" id="GO:0046491">
    <property type="term" value="P:L-methylmalonyl-CoA metabolic process"/>
    <property type="evidence" value="ECO:0007669"/>
    <property type="project" value="TreeGrafter"/>
</dbReference>
<name>A0A4Q7YVH9_9BACT</name>
<dbReference type="PROSITE" id="PS00934">
    <property type="entry name" value="GLYOXALASE_I_1"/>
    <property type="match status" value="1"/>
</dbReference>
<dbReference type="InterPro" id="IPR029068">
    <property type="entry name" value="Glyas_Bleomycin-R_OHBP_Dase"/>
</dbReference>
<proteinExistence type="predicted"/>
<keyword evidence="1" id="KW-0479">Metal-binding</keyword>
<keyword evidence="4" id="KW-0456">Lyase</keyword>
<reference evidence="4 5" key="1">
    <citation type="submission" date="2019-02" db="EMBL/GenBank/DDBJ databases">
        <title>Genomic Encyclopedia of Archaeal and Bacterial Type Strains, Phase II (KMG-II): from individual species to whole genera.</title>
        <authorList>
            <person name="Goeker M."/>
        </authorList>
    </citation>
    <scope>NUCLEOTIDE SEQUENCE [LARGE SCALE GENOMIC DNA]</scope>
    <source>
        <strain evidence="4 5">DSM 18101</strain>
    </source>
</reference>
<feature type="compositionally biased region" description="Pro residues" evidence="2">
    <location>
        <begin position="349"/>
        <end position="358"/>
    </location>
</feature>
<sequence>MSGFSPKDKDTGRLKDVPVILSGFVQWNQRRRPGMGLNRGRGLTVIMASALLSLTFTAWGQQSEKKESVARPRITGISHVAYFVSDLPRAEAFWHDLLGYDVPYDLKRPDGSTRIAFVKINDRQHIELFNEKPANPPNHMSHICFSVDDLQQMRAYLLSKGFEVPSIGTTKVGDSAFEIKDPEGMLVEFVQTLPGGAEAKAAGKFEPSTRISTKIMHVGFLVGNTERSLDFYGKILGFEETWRGGPDPKELSWINMRVPDGTDYVEFMLYRTLPTEMGGKNHTSLEVTEIGSSVATLEARPAFQQYGKPVKVATGINRKRQVNLFDPDGTRVELMEPKTIDGRPTPSSSAPPPAAAHN</sequence>
<dbReference type="CDD" id="cd06587">
    <property type="entry name" value="VOC"/>
    <property type="match status" value="2"/>
</dbReference>
<accession>A0A4Q7YVH9</accession>
<dbReference type="Pfam" id="PF00903">
    <property type="entry name" value="Glyoxalase"/>
    <property type="match status" value="2"/>
</dbReference>
<dbReference type="PANTHER" id="PTHR43048">
    <property type="entry name" value="METHYLMALONYL-COA EPIMERASE"/>
    <property type="match status" value="1"/>
</dbReference>
<dbReference type="InterPro" id="IPR037523">
    <property type="entry name" value="VOC_core"/>
</dbReference>
<evidence type="ECO:0000259" key="3">
    <source>
        <dbReference type="PROSITE" id="PS51819"/>
    </source>
</evidence>